<dbReference type="AlphaFoldDB" id="A0A1H8LNH9"/>
<dbReference type="InterPro" id="IPR036909">
    <property type="entry name" value="Cyt_c-like_dom_sf"/>
</dbReference>
<proteinExistence type="predicted"/>
<dbReference type="InterPro" id="IPR002327">
    <property type="entry name" value="Cyt_c_1A/1B"/>
</dbReference>
<feature type="domain" description="Cytochrome c" evidence="7">
    <location>
        <begin position="368"/>
        <end position="471"/>
    </location>
</feature>
<dbReference type="GO" id="GO:0020037">
    <property type="term" value="F:heme binding"/>
    <property type="evidence" value="ECO:0007669"/>
    <property type="project" value="InterPro"/>
</dbReference>
<dbReference type="GO" id="GO:0046872">
    <property type="term" value="F:metal ion binding"/>
    <property type="evidence" value="ECO:0007669"/>
    <property type="project" value="UniProtKB-KW"/>
</dbReference>
<keyword evidence="4" id="KW-0249">Electron transport</keyword>
<dbReference type="EMBL" id="FOCM01000011">
    <property type="protein sequence ID" value="SEO06677.1"/>
    <property type="molecule type" value="Genomic_DNA"/>
</dbReference>
<dbReference type="Pfam" id="PF13442">
    <property type="entry name" value="Cytochrome_CBB3"/>
    <property type="match status" value="1"/>
</dbReference>
<dbReference type="PROSITE" id="PS51007">
    <property type="entry name" value="CYTC"/>
    <property type="match status" value="2"/>
</dbReference>
<organism evidence="8 9">
    <name type="scientific">Palleronia pelagia</name>
    <dbReference type="NCBI Taxonomy" id="387096"/>
    <lineage>
        <taxon>Bacteria</taxon>
        <taxon>Pseudomonadati</taxon>
        <taxon>Pseudomonadota</taxon>
        <taxon>Alphaproteobacteria</taxon>
        <taxon>Rhodobacterales</taxon>
        <taxon>Roseobacteraceae</taxon>
        <taxon>Palleronia</taxon>
    </lineage>
</organism>
<dbReference type="GO" id="GO:0009055">
    <property type="term" value="F:electron transfer activity"/>
    <property type="evidence" value="ECO:0007669"/>
    <property type="project" value="InterPro"/>
</dbReference>
<evidence type="ECO:0000256" key="1">
    <source>
        <dbReference type="ARBA" id="ARBA00022448"/>
    </source>
</evidence>
<evidence type="ECO:0000313" key="8">
    <source>
        <dbReference type="EMBL" id="SEO06677.1"/>
    </source>
</evidence>
<dbReference type="Proteomes" id="UP000199372">
    <property type="component" value="Unassembled WGS sequence"/>
</dbReference>
<keyword evidence="1" id="KW-0813">Transport</keyword>
<name>A0A1H8LNH9_9RHOB</name>
<keyword evidence="2 6" id="KW-0349">Heme</keyword>
<dbReference type="InterPro" id="IPR009056">
    <property type="entry name" value="Cyt_c-like_dom"/>
</dbReference>
<keyword evidence="3 6" id="KW-0479">Metal-binding</keyword>
<evidence type="ECO:0000256" key="6">
    <source>
        <dbReference type="PROSITE-ProRule" id="PRU00433"/>
    </source>
</evidence>
<dbReference type="SUPFAM" id="SSF46626">
    <property type="entry name" value="Cytochrome c"/>
    <property type="match status" value="2"/>
</dbReference>
<dbReference type="PANTHER" id="PTHR11961">
    <property type="entry name" value="CYTOCHROME C"/>
    <property type="match status" value="1"/>
</dbReference>
<sequence length="472" mass="50018">MSRSLNTVQILIPALVGTGAVLGAAVIGADSMIFRPVDGAYRVSQATTVAQPEALAEVAADIVEGAEHVATASLVTPAHADENTADTAPMEGNSDAAAGTDVVQAAADALEATGTQLSREGGFGLGRRALEAEVAAWDIDIRPDGTGLPEGSGDVWTGEEVWVENCAMCHGDFGEAVGRWPVIAGGWDTLDRKDPVKTVGSYWPYLSTVYDYIHRAMPFGNAQSLEPDQVYALTAYILYLNNVVEDDFELSRDTFLDVEMPNADGFFPDDRAEAELAQWRTEPCMENCKDAVEITMRARVLDVTPEGEADAVETAAEAPAEAVSATDMATDGNATELEVAEAEAETPREDTVAVEAVPAEEVAALDPELVASGEKLFRQCQACHAVGEGADNKVGPQLNGVVGRTAGSVDGFRYSSALEDANAEGLIWNHETLAAYLEDPRGYMPGTKMSFRGLRDTADRDAIIAFLASHGQ</sequence>
<evidence type="ECO:0000256" key="2">
    <source>
        <dbReference type="ARBA" id="ARBA00022617"/>
    </source>
</evidence>
<evidence type="ECO:0000256" key="3">
    <source>
        <dbReference type="ARBA" id="ARBA00022723"/>
    </source>
</evidence>
<keyword evidence="5 6" id="KW-0408">Iron</keyword>
<evidence type="ECO:0000256" key="4">
    <source>
        <dbReference type="ARBA" id="ARBA00022982"/>
    </source>
</evidence>
<dbReference type="RefSeq" id="WP_330220656.1">
    <property type="nucleotide sequence ID" value="NZ_FOCM01000011.1"/>
</dbReference>
<evidence type="ECO:0000256" key="5">
    <source>
        <dbReference type="ARBA" id="ARBA00023004"/>
    </source>
</evidence>
<dbReference type="Pfam" id="PF00034">
    <property type="entry name" value="Cytochrom_C"/>
    <property type="match status" value="1"/>
</dbReference>
<evidence type="ECO:0000313" key="9">
    <source>
        <dbReference type="Proteomes" id="UP000199372"/>
    </source>
</evidence>
<reference evidence="9" key="1">
    <citation type="submission" date="2016-10" db="EMBL/GenBank/DDBJ databases">
        <authorList>
            <person name="Varghese N."/>
            <person name="Submissions S."/>
        </authorList>
    </citation>
    <scope>NUCLEOTIDE SEQUENCE [LARGE SCALE GENOMIC DNA]</scope>
    <source>
        <strain evidence="9">DSM 26893</strain>
    </source>
</reference>
<accession>A0A1H8LNH9</accession>
<dbReference type="Gene3D" id="1.10.760.10">
    <property type="entry name" value="Cytochrome c-like domain"/>
    <property type="match status" value="2"/>
</dbReference>
<keyword evidence="9" id="KW-1185">Reference proteome</keyword>
<gene>
    <name evidence="8" type="ORF">SAMN04488011_11123</name>
</gene>
<evidence type="ECO:0000259" key="7">
    <source>
        <dbReference type="PROSITE" id="PS51007"/>
    </source>
</evidence>
<dbReference type="PRINTS" id="PR00604">
    <property type="entry name" value="CYTCHRMECIAB"/>
</dbReference>
<protein>
    <submittedName>
        <fullName evidence="8">Sulfur dehydrogenase subunit SoxD</fullName>
    </submittedName>
</protein>
<feature type="domain" description="Cytochrome c" evidence="7">
    <location>
        <begin position="153"/>
        <end position="241"/>
    </location>
</feature>